<dbReference type="Pfam" id="PF04983">
    <property type="entry name" value="RNA_pol_Rpb1_3"/>
    <property type="match status" value="1"/>
</dbReference>
<comment type="caution">
    <text evidence="10">The sequence shown here is derived from an EMBL/GenBank/DDBJ whole genome shotgun (WGS) entry which is preliminary data.</text>
</comment>
<dbReference type="SMART" id="SM00663">
    <property type="entry name" value="RPOLA_N"/>
    <property type="match status" value="1"/>
</dbReference>
<dbReference type="InterPro" id="IPR038120">
    <property type="entry name" value="Rpb1_funnel_sf"/>
</dbReference>
<evidence type="ECO:0000259" key="9">
    <source>
        <dbReference type="SMART" id="SM00663"/>
    </source>
</evidence>
<dbReference type="Gene3D" id="4.10.860.120">
    <property type="entry name" value="RNA polymerase II, clamp domain"/>
    <property type="match status" value="1"/>
</dbReference>
<evidence type="ECO:0000256" key="8">
    <source>
        <dbReference type="RuleBase" id="RU004279"/>
    </source>
</evidence>
<keyword evidence="4 7" id="KW-0479">Metal-binding</keyword>
<accession>A0ABT2FE56</accession>
<keyword evidence="11" id="KW-1185">Reference proteome</keyword>
<feature type="domain" description="RNA polymerase N-terminal" evidence="9">
    <location>
        <begin position="237"/>
        <end position="516"/>
    </location>
</feature>
<keyword evidence="7" id="KW-0862">Zinc</keyword>
<dbReference type="Gene3D" id="1.10.1790.20">
    <property type="match status" value="1"/>
</dbReference>
<dbReference type="InterPro" id="IPR042102">
    <property type="entry name" value="RNA_pol_Rpb1_3_sf"/>
</dbReference>
<dbReference type="Pfam" id="PF00623">
    <property type="entry name" value="RNA_pol_Rpb1_2"/>
    <property type="match status" value="1"/>
</dbReference>
<comment type="similarity">
    <text evidence="7 8">Belongs to the RNA polymerase beta' chain family.</text>
</comment>
<name>A0ABT2FE56_9NEIS</name>
<feature type="binding site" evidence="7">
    <location>
        <position position="900"/>
    </location>
    <ligand>
        <name>Zn(2+)</name>
        <dbReference type="ChEBI" id="CHEBI:29105"/>
        <label>2</label>
    </ligand>
</feature>
<feature type="binding site" evidence="7">
    <location>
        <position position="890"/>
    </location>
    <ligand>
        <name>Zn(2+)</name>
        <dbReference type="ChEBI" id="CHEBI:29105"/>
        <label>2</label>
    </ligand>
</feature>
<dbReference type="InterPro" id="IPR007083">
    <property type="entry name" value="RNA_pol_Rpb1_4"/>
</dbReference>
<dbReference type="Gene3D" id="2.40.40.20">
    <property type="match status" value="1"/>
</dbReference>
<keyword evidence="3 7" id="KW-0548">Nucleotidyltransferase</keyword>
<comment type="function">
    <text evidence="7 8">DNA-dependent RNA polymerase catalyzes the transcription of DNA into RNA using the four ribonucleoside triphosphates as substrates.</text>
</comment>
<evidence type="ECO:0000313" key="11">
    <source>
        <dbReference type="Proteomes" id="UP001166947"/>
    </source>
</evidence>
<evidence type="ECO:0000256" key="1">
    <source>
        <dbReference type="ARBA" id="ARBA00022478"/>
    </source>
</evidence>
<dbReference type="NCBIfam" id="TIGR02386">
    <property type="entry name" value="rpoC_TIGR"/>
    <property type="match status" value="1"/>
</dbReference>
<keyword evidence="2 7" id="KW-0808">Transferase</keyword>
<dbReference type="InterPro" id="IPR007066">
    <property type="entry name" value="RNA_pol_Rpb1_3"/>
</dbReference>
<dbReference type="Pfam" id="PF04998">
    <property type="entry name" value="RNA_pol_Rpb1_5"/>
    <property type="match status" value="1"/>
</dbReference>
<feature type="binding site" evidence="7">
    <location>
        <position position="462"/>
    </location>
    <ligand>
        <name>Mg(2+)</name>
        <dbReference type="ChEBI" id="CHEBI:18420"/>
    </ligand>
</feature>
<keyword evidence="1 7" id="KW-0240">DNA-directed RNA polymerase</keyword>
<dbReference type="PANTHER" id="PTHR19376:SF54">
    <property type="entry name" value="DNA-DIRECTED RNA POLYMERASE SUBUNIT BETA"/>
    <property type="match status" value="1"/>
</dbReference>
<comment type="catalytic activity">
    <reaction evidence="6 7 8">
        <text>RNA(n) + a ribonucleoside 5'-triphosphate = RNA(n+1) + diphosphate</text>
        <dbReference type="Rhea" id="RHEA:21248"/>
        <dbReference type="Rhea" id="RHEA-COMP:14527"/>
        <dbReference type="Rhea" id="RHEA-COMP:17342"/>
        <dbReference type="ChEBI" id="CHEBI:33019"/>
        <dbReference type="ChEBI" id="CHEBI:61557"/>
        <dbReference type="ChEBI" id="CHEBI:140395"/>
        <dbReference type="EC" id="2.7.7.6"/>
    </reaction>
</comment>
<evidence type="ECO:0000256" key="6">
    <source>
        <dbReference type="ARBA" id="ARBA00048552"/>
    </source>
</evidence>
<dbReference type="GO" id="GO:0003899">
    <property type="term" value="F:DNA-directed RNA polymerase activity"/>
    <property type="evidence" value="ECO:0007669"/>
    <property type="project" value="UniProtKB-EC"/>
</dbReference>
<evidence type="ECO:0000256" key="5">
    <source>
        <dbReference type="ARBA" id="ARBA00023163"/>
    </source>
</evidence>
<evidence type="ECO:0000313" key="10">
    <source>
        <dbReference type="EMBL" id="MCS4534427.1"/>
    </source>
</evidence>
<feature type="binding site" evidence="7">
    <location>
        <position position="816"/>
    </location>
    <ligand>
        <name>Zn(2+)</name>
        <dbReference type="ChEBI" id="CHEBI:29105"/>
        <label>2</label>
    </ligand>
</feature>
<proteinExistence type="inferred from homology"/>
<protein>
    <recommendedName>
        <fullName evidence="7">DNA-directed RNA polymerase subunit beta'</fullName>
        <shortName evidence="7">RNAP subunit beta'</shortName>
        <ecNumber evidence="7">2.7.7.6</ecNumber>
    </recommendedName>
    <alternativeName>
        <fullName evidence="7">RNA polymerase subunit beta'</fullName>
    </alternativeName>
    <alternativeName>
        <fullName evidence="7">Transcriptase subunit beta'</fullName>
    </alternativeName>
</protein>
<dbReference type="CDD" id="cd02655">
    <property type="entry name" value="RNAP_beta'_C"/>
    <property type="match status" value="1"/>
</dbReference>
<dbReference type="PANTHER" id="PTHR19376">
    <property type="entry name" value="DNA-DIRECTED RNA POLYMERASE"/>
    <property type="match status" value="1"/>
</dbReference>
<reference evidence="10" key="1">
    <citation type="submission" date="2022-08" db="EMBL/GenBank/DDBJ databases">
        <authorList>
            <person name="Volokhov D.V."/>
            <person name="Furtak V.A."/>
            <person name="Zagorodnyaya T.A."/>
        </authorList>
    </citation>
    <scope>NUCLEOTIDE SEQUENCE</scope>
    <source>
        <strain evidence="10">CSL10203-ORH2</strain>
    </source>
</reference>
<dbReference type="Pfam" id="PF05000">
    <property type="entry name" value="RNA_pol_Rpb1_4"/>
    <property type="match status" value="1"/>
</dbReference>
<dbReference type="SUPFAM" id="SSF64484">
    <property type="entry name" value="beta and beta-prime subunits of DNA dependent RNA-polymerase"/>
    <property type="match status" value="1"/>
</dbReference>
<dbReference type="Gene3D" id="1.10.40.90">
    <property type="match status" value="1"/>
</dbReference>
<dbReference type="InterPro" id="IPR045867">
    <property type="entry name" value="DNA-dir_RpoC_beta_prime"/>
</dbReference>
<keyword evidence="7" id="KW-0460">Magnesium</keyword>
<organism evidence="10 11">
    <name type="scientific">Neisseria montereyensis</name>
    <dbReference type="NCBI Taxonomy" id="2973938"/>
    <lineage>
        <taxon>Bacteria</taxon>
        <taxon>Pseudomonadati</taxon>
        <taxon>Pseudomonadota</taxon>
        <taxon>Betaproteobacteria</taxon>
        <taxon>Neisseriales</taxon>
        <taxon>Neisseriaceae</taxon>
        <taxon>Neisseria</taxon>
    </lineage>
</organism>
<dbReference type="EC" id="2.7.7.6" evidence="7"/>
<gene>
    <name evidence="7 10" type="primary">rpoC</name>
    <name evidence="10" type="ORF">NXS09_08965</name>
</gene>
<dbReference type="Gene3D" id="2.40.50.100">
    <property type="match status" value="3"/>
</dbReference>
<feature type="binding site" evidence="7">
    <location>
        <position position="464"/>
    </location>
    <ligand>
        <name>Mg(2+)</name>
        <dbReference type="ChEBI" id="CHEBI:18420"/>
    </ligand>
</feature>
<dbReference type="InterPro" id="IPR007081">
    <property type="entry name" value="RNA_pol_Rpb1_5"/>
</dbReference>
<dbReference type="Gene3D" id="1.10.150.390">
    <property type="match status" value="1"/>
</dbReference>
<dbReference type="InterPro" id="IPR000722">
    <property type="entry name" value="RNA_pol_asu"/>
</dbReference>
<keyword evidence="5 7" id="KW-0804">Transcription</keyword>
<feature type="binding site" evidence="7">
    <location>
        <position position="90"/>
    </location>
    <ligand>
        <name>Zn(2+)</name>
        <dbReference type="ChEBI" id="CHEBI:29105"/>
        <label>1</label>
    </ligand>
</feature>
<feature type="binding site" evidence="7">
    <location>
        <position position="74"/>
    </location>
    <ligand>
        <name>Zn(2+)</name>
        <dbReference type="ChEBI" id="CHEBI:29105"/>
        <label>1</label>
    </ligand>
</feature>
<dbReference type="InterPro" id="IPR044893">
    <property type="entry name" value="RNA_pol_Rpb1_clamp_domain"/>
</dbReference>
<dbReference type="RefSeq" id="WP_259292196.1">
    <property type="nucleotide sequence ID" value="NZ_JANUXW010000009.1"/>
</dbReference>
<dbReference type="Gene3D" id="1.10.274.100">
    <property type="entry name" value="RNA polymerase Rpb1, domain 3"/>
    <property type="match status" value="1"/>
</dbReference>
<comment type="cofactor">
    <cofactor evidence="7">
        <name>Zn(2+)</name>
        <dbReference type="ChEBI" id="CHEBI:29105"/>
    </cofactor>
    <text evidence="7">Binds 2 Zn(2+) ions per subunit.</text>
</comment>
<comment type="subunit">
    <text evidence="7">The RNAP catalytic core consists of 2 alpha, 1 beta, 1 beta' and 1 omega subunit. When a sigma factor is associated with the core the holoenzyme is formed, which can initiate transcription.</text>
</comment>
<dbReference type="HAMAP" id="MF_01322">
    <property type="entry name" value="RNApol_bact_RpoC"/>
    <property type="match status" value="1"/>
</dbReference>
<dbReference type="GO" id="GO:0000428">
    <property type="term" value="C:DNA-directed RNA polymerase complex"/>
    <property type="evidence" value="ECO:0007669"/>
    <property type="project" value="UniProtKB-KW"/>
</dbReference>
<dbReference type="Gene3D" id="1.10.132.30">
    <property type="match status" value="1"/>
</dbReference>
<feature type="binding site" evidence="7">
    <location>
        <position position="87"/>
    </location>
    <ligand>
        <name>Zn(2+)</name>
        <dbReference type="ChEBI" id="CHEBI:29105"/>
        <label>1</label>
    </ligand>
</feature>
<evidence type="ECO:0000256" key="3">
    <source>
        <dbReference type="ARBA" id="ARBA00022695"/>
    </source>
</evidence>
<feature type="binding site" evidence="7">
    <location>
        <position position="466"/>
    </location>
    <ligand>
        <name>Mg(2+)</name>
        <dbReference type="ChEBI" id="CHEBI:18420"/>
    </ligand>
</feature>
<evidence type="ECO:0000256" key="2">
    <source>
        <dbReference type="ARBA" id="ARBA00022679"/>
    </source>
</evidence>
<dbReference type="InterPro" id="IPR007080">
    <property type="entry name" value="RNA_pol_Rpb1_1"/>
</dbReference>
<evidence type="ECO:0000256" key="7">
    <source>
        <dbReference type="HAMAP-Rule" id="MF_01322"/>
    </source>
</evidence>
<dbReference type="InterPro" id="IPR006592">
    <property type="entry name" value="RNA_pol_N"/>
</dbReference>
<feature type="binding site" evidence="7">
    <location>
        <position position="897"/>
    </location>
    <ligand>
        <name>Zn(2+)</name>
        <dbReference type="ChEBI" id="CHEBI:29105"/>
        <label>2</label>
    </ligand>
</feature>
<reference evidence="10" key="2">
    <citation type="journal article" date="2023" name="Curr. Microbiol.">
        <title>Neisseria montereyensis sp. nov., Isolated from Oropharynx of California Sea Lion (Zalophus californianus): Genomic, Phylogenetic, and Phenotypic Study.</title>
        <authorList>
            <person name="Volokhov D.V."/>
            <person name="Zagorodnyaya T.A."/>
            <person name="Furtak V.A."/>
            <person name="Nattanmai G."/>
            <person name="Randall L."/>
            <person name="Jose S."/>
            <person name="Gao Y."/>
            <person name="Gulland F.M."/>
            <person name="Eisenberg T."/>
            <person name="Delmonte P."/>
            <person name="Blom J."/>
            <person name="Mitchell K.K."/>
        </authorList>
    </citation>
    <scope>NUCLEOTIDE SEQUENCE</scope>
    <source>
        <strain evidence="10">CSL10203-ORH2</strain>
    </source>
</reference>
<dbReference type="EMBL" id="JANUXW010000009">
    <property type="protein sequence ID" value="MCS4534427.1"/>
    <property type="molecule type" value="Genomic_DNA"/>
</dbReference>
<evidence type="ECO:0000256" key="4">
    <source>
        <dbReference type="ARBA" id="ARBA00022723"/>
    </source>
</evidence>
<dbReference type="InterPro" id="IPR012754">
    <property type="entry name" value="DNA-dir_RpoC_beta_prime_bact"/>
</dbReference>
<dbReference type="CDD" id="cd01609">
    <property type="entry name" value="RNAP_beta'_N"/>
    <property type="match status" value="1"/>
</dbReference>
<sequence>MNLLNLFNPLQSAGIEEEFDAIKIGIASPETIRSWSYGEVKKPETINYRTFKPERDGLFCAKIFGPVKDYECLCGKYKRLKFKGVTCEKCGVEVTLSKVRRERMGHIELAAPVAHIWFLKSLPSRLGMVLDMTLRDIERVLYFEAFVVTDPGMTPLQRRQLLTEDDYYTKLEEYGDDFDAKMGAEGVRELLRSLDITSEIEVLRQELESTGSDTKIKKIAKRLKVLEAFQRSGMKLEWMIMDVLPVLPPDLRPLVPLDGGRFATSDLNDLYRRVINRNNRLKRLLELHAPDIIVRNEKRMLQEAVDSLLDNGRRGKAMTGANKRPLKSLADMIKGKGGRFRQNLLGKRVDYSGRSVITVGPYLRLHQCGLPKKMALELFKPFIFHKLEKQGLASTVKAAKKLVEQEVPEVWDILEEVIREHPIMLNRAPTLHRLGIQAFEPILIEGKAIQLHPLVCAAFNADFDGDQMAVHVPLSLEAQMEARTLMLASNNVLSPANGEPIIVPSQDIVLGLYYMTRDRINAKGEGSLFADVKEVHRAYHTKQVELGTKITVRLREWEKNEQGEFEPVVKRYETTVGRALLSEILPKGLPFEYVNKALKKKEISKLINASFRLCGLRDTVIFADHLMYMGFGFAAKGGISICVDDMEIPKEKASLLAEAQSEVKEIEDQYRQGLVTNGERYNKVVDIWGRAGDRIAKAMMDNLSTQKVIDRDGNEVDQESFNSIYMMADSGARGSAAQIKQLSGMRGLMAKPDGSIIETPITSNFREGLTVLQYFIATHGARKGLADTALKTANSGYLTRRLVDVTQDLVVVEDDCGTTDGFVMKAVVQGGDVIEPLRDRILGRVTASDVIDPSSGETLVEAGTLLNEQLVDIIDQSGVDEVKVRTPITCKTRYGLCAHCYGRDLARGKLVNTGEAVGVIAAQSIGEPGTQLTMRTFHIGGAASRAAAASQVEAKSNGTARFSSQMRYVANNKGELVVIGRSSELVIHDEIGRERERHKVPYGAILLVQDGAAVKAGQTLATWDPHTRPMITEHAGLIKFENVEEGVTVAKQTDDVTGLSTLVVIDGKRRSVSASKLLRPTVKLLDENGEEICMPGTKTAVSMTFPVGAVITVREGQEIGKGDVLARIPQASSKTRDITGGLPRVAELFEARVPKDAGMLAEVTGTVSFGKETKGKQRLIITDVDGVAYETLISKEKQILVHDGQVVNRGETIVDGAVDPHDILRLQGIEALARYIVQEVQEVYRLQGVKISDKHIEVIIRQMLRRVNIADAGETGFITGEQVERGDVTLANERAEKDGKEPARYENVLLGITKASLSTDSFISAASFQETTRVLTEAAIMGKQDELRGLKENVIVGRLIPAGTGLTYHRTRRQTWQAHHEAEVNDQVDEAQ</sequence>
<comment type="cofactor">
    <cofactor evidence="7">
        <name>Mg(2+)</name>
        <dbReference type="ChEBI" id="CHEBI:18420"/>
    </cofactor>
    <text evidence="7">Binds 1 Mg(2+) ion per subunit.</text>
</comment>
<dbReference type="Pfam" id="PF04997">
    <property type="entry name" value="RNA_pol_Rpb1_1"/>
    <property type="match status" value="1"/>
</dbReference>
<feature type="binding site" evidence="7">
    <location>
        <position position="72"/>
    </location>
    <ligand>
        <name>Zn(2+)</name>
        <dbReference type="ChEBI" id="CHEBI:29105"/>
        <label>1</label>
    </ligand>
</feature>
<dbReference type="Proteomes" id="UP001166947">
    <property type="component" value="Unassembled WGS sequence"/>
</dbReference>